<dbReference type="PANTHER" id="PTHR11655:SF14">
    <property type="entry name" value="LARGE RIBOSOMAL SUBUNIT PROTEIN UL6M"/>
    <property type="match status" value="1"/>
</dbReference>
<evidence type="ECO:0000256" key="3">
    <source>
        <dbReference type="ARBA" id="ARBA00023274"/>
    </source>
</evidence>
<evidence type="ECO:0000256" key="5">
    <source>
        <dbReference type="NCBIfam" id="TIGR03654"/>
    </source>
</evidence>
<feature type="domain" description="Large ribosomal subunit protein uL6 alpha-beta" evidence="8">
    <location>
        <begin position="14"/>
        <end position="81"/>
    </location>
</feature>
<evidence type="ECO:0000256" key="7">
    <source>
        <dbReference type="RuleBase" id="RU003870"/>
    </source>
</evidence>
<dbReference type="PRINTS" id="PR00059">
    <property type="entry name" value="RIBOSOMALL6"/>
</dbReference>
<organism evidence="9 10">
    <name type="scientific">candidate division WWE3 bacterium CG10_big_fil_rev_8_21_14_0_10_32_10</name>
    <dbReference type="NCBI Taxonomy" id="1975090"/>
    <lineage>
        <taxon>Bacteria</taxon>
        <taxon>Katanobacteria</taxon>
    </lineage>
</organism>
<accession>A0A2H0RB21</accession>
<gene>
    <name evidence="9" type="ORF">COV24_01395</name>
</gene>
<evidence type="ECO:0000256" key="1">
    <source>
        <dbReference type="ARBA" id="ARBA00009356"/>
    </source>
</evidence>
<dbReference type="Gene3D" id="3.90.930.12">
    <property type="entry name" value="Ribosomal protein L6, alpha-beta domain"/>
    <property type="match status" value="2"/>
</dbReference>
<dbReference type="PIRSF" id="PIRSF002162">
    <property type="entry name" value="Ribosomal_L6"/>
    <property type="match status" value="1"/>
</dbReference>
<evidence type="ECO:0000256" key="2">
    <source>
        <dbReference type="ARBA" id="ARBA00022980"/>
    </source>
</evidence>
<evidence type="ECO:0000313" key="10">
    <source>
        <dbReference type="Proteomes" id="UP000230214"/>
    </source>
</evidence>
<dbReference type="AlphaFoldDB" id="A0A2H0RB21"/>
<keyword evidence="7" id="KW-0699">rRNA-binding</keyword>
<feature type="domain" description="Large ribosomal subunit protein uL6 alpha-beta" evidence="8">
    <location>
        <begin position="89"/>
        <end position="163"/>
    </location>
</feature>
<dbReference type="InterPro" id="IPR036789">
    <property type="entry name" value="Ribosomal_uL6-like_a/b-dom_sf"/>
</dbReference>
<comment type="similarity">
    <text evidence="1 6">Belongs to the universal ribosomal protein uL6 family.</text>
</comment>
<comment type="function">
    <text evidence="7">This protein binds to the 23S rRNA, and is important in its secondary structure. It is located near the subunit interface in the base of the L7/L12 stalk, and near the tRNA binding site of the peptidyltransferase center.</text>
</comment>
<dbReference type="InterPro" id="IPR020040">
    <property type="entry name" value="Ribosomal_uL6_a/b-dom"/>
</dbReference>
<dbReference type="InterPro" id="IPR002358">
    <property type="entry name" value="Ribosomal_uL6_CS"/>
</dbReference>
<keyword evidence="3 6" id="KW-0687">Ribonucleoprotein</keyword>
<evidence type="ECO:0000259" key="8">
    <source>
        <dbReference type="Pfam" id="PF00347"/>
    </source>
</evidence>
<dbReference type="FunFam" id="3.90.930.12:FF:000001">
    <property type="entry name" value="50S ribosomal protein L6"/>
    <property type="match status" value="1"/>
</dbReference>
<dbReference type="InterPro" id="IPR000702">
    <property type="entry name" value="Ribosomal_uL6-like"/>
</dbReference>
<dbReference type="InterPro" id="IPR019906">
    <property type="entry name" value="Ribosomal_uL6_bac-type"/>
</dbReference>
<protein>
    <recommendedName>
        <fullName evidence="4 5">50S ribosomal protein L6</fullName>
    </recommendedName>
</protein>
<dbReference type="Pfam" id="PF00347">
    <property type="entry name" value="Ribosomal_L6"/>
    <property type="match status" value="2"/>
</dbReference>
<dbReference type="PROSITE" id="PS00525">
    <property type="entry name" value="RIBOSOMAL_L6_1"/>
    <property type="match status" value="1"/>
</dbReference>
<dbReference type="NCBIfam" id="TIGR03654">
    <property type="entry name" value="L6_bact"/>
    <property type="match status" value="1"/>
</dbReference>
<reference evidence="9 10" key="1">
    <citation type="submission" date="2017-09" db="EMBL/GenBank/DDBJ databases">
        <title>Depth-based differentiation of microbial function through sediment-hosted aquifers and enrichment of novel symbionts in the deep terrestrial subsurface.</title>
        <authorList>
            <person name="Probst A.J."/>
            <person name="Ladd B."/>
            <person name="Jarett J.K."/>
            <person name="Geller-Mcgrath D.E."/>
            <person name="Sieber C.M."/>
            <person name="Emerson J.B."/>
            <person name="Anantharaman K."/>
            <person name="Thomas B.C."/>
            <person name="Malmstrom R."/>
            <person name="Stieglmeier M."/>
            <person name="Klingl A."/>
            <person name="Woyke T."/>
            <person name="Ryan C.M."/>
            <person name="Banfield J.F."/>
        </authorList>
    </citation>
    <scope>NUCLEOTIDE SEQUENCE [LARGE SCALE GENOMIC DNA]</scope>
    <source>
        <strain evidence="9">CG10_big_fil_rev_8_21_14_0_10_32_10</strain>
    </source>
</reference>
<evidence type="ECO:0000256" key="4">
    <source>
        <dbReference type="ARBA" id="ARBA00035454"/>
    </source>
</evidence>
<dbReference type="PANTHER" id="PTHR11655">
    <property type="entry name" value="60S/50S RIBOSOMAL PROTEIN L6/L9"/>
    <property type="match status" value="1"/>
</dbReference>
<dbReference type="SUPFAM" id="SSF56053">
    <property type="entry name" value="Ribosomal protein L6"/>
    <property type="match status" value="2"/>
</dbReference>
<dbReference type="GO" id="GO:0003735">
    <property type="term" value="F:structural constituent of ribosome"/>
    <property type="evidence" value="ECO:0007669"/>
    <property type="project" value="UniProtKB-UniRule"/>
</dbReference>
<keyword evidence="2 6" id="KW-0689">Ribosomal protein</keyword>
<dbReference type="EMBL" id="PCXU01000013">
    <property type="protein sequence ID" value="PIR43729.1"/>
    <property type="molecule type" value="Genomic_DNA"/>
</dbReference>
<evidence type="ECO:0000256" key="6">
    <source>
        <dbReference type="RuleBase" id="RU003869"/>
    </source>
</evidence>
<dbReference type="Proteomes" id="UP000230214">
    <property type="component" value="Unassembled WGS sequence"/>
</dbReference>
<keyword evidence="7" id="KW-0694">RNA-binding</keyword>
<dbReference type="GO" id="GO:0002181">
    <property type="term" value="P:cytoplasmic translation"/>
    <property type="evidence" value="ECO:0007669"/>
    <property type="project" value="TreeGrafter"/>
</dbReference>
<evidence type="ECO:0000313" key="9">
    <source>
        <dbReference type="EMBL" id="PIR43729.1"/>
    </source>
</evidence>
<proteinExistence type="inferred from homology"/>
<dbReference type="GO" id="GO:0022625">
    <property type="term" value="C:cytosolic large ribosomal subunit"/>
    <property type="evidence" value="ECO:0007669"/>
    <property type="project" value="UniProtKB-UniRule"/>
</dbReference>
<sequence>MSRIGKLPIKLNNAKIEVKPDVIIVSGPKGTLEVPFFKNFNLDVVNGIATITKKKNIDTLNAVWGLFRSLLANAVIGVVDGYEKRLEMVGVGYRAQKSTKGLNLNVGLSHVVEFDAPDGITLDVEDNTKIIVRGFDKQKVGHVAAQIRKIRVPEPYKGKGIKYAGERIRRKAGKAGKASE</sequence>
<comment type="caution">
    <text evidence="9">The sequence shown here is derived from an EMBL/GenBank/DDBJ whole genome shotgun (WGS) entry which is preliminary data.</text>
</comment>
<dbReference type="GO" id="GO:0019843">
    <property type="term" value="F:rRNA binding"/>
    <property type="evidence" value="ECO:0007669"/>
    <property type="project" value="UniProtKB-UniRule"/>
</dbReference>
<name>A0A2H0RB21_UNCKA</name>